<dbReference type="GO" id="GO:0008270">
    <property type="term" value="F:zinc ion binding"/>
    <property type="evidence" value="ECO:0007669"/>
    <property type="project" value="InterPro"/>
</dbReference>
<dbReference type="GO" id="GO:0004176">
    <property type="term" value="F:ATP-dependent peptidase activity"/>
    <property type="evidence" value="ECO:0007669"/>
    <property type="project" value="InterPro"/>
</dbReference>
<keyword evidence="5" id="KW-0131">Cell cycle</keyword>
<organism evidence="5 6">
    <name type="scientific">Carex littledalei</name>
    <dbReference type="NCBI Taxonomy" id="544730"/>
    <lineage>
        <taxon>Eukaryota</taxon>
        <taxon>Viridiplantae</taxon>
        <taxon>Streptophyta</taxon>
        <taxon>Embryophyta</taxon>
        <taxon>Tracheophyta</taxon>
        <taxon>Spermatophyta</taxon>
        <taxon>Magnoliopsida</taxon>
        <taxon>Liliopsida</taxon>
        <taxon>Poales</taxon>
        <taxon>Cyperaceae</taxon>
        <taxon>Cyperoideae</taxon>
        <taxon>Cariceae</taxon>
        <taxon>Carex</taxon>
        <taxon>Carex subgen. Euthyceras</taxon>
    </lineage>
</organism>
<evidence type="ECO:0000256" key="3">
    <source>
        <dbReference type="SAM" id="MobiDB-lite"/>
    </source>
</evidence>
<sequence>MDSLQSFNPRHVPSNPLSKSRSLRFPNCPRDRSINPVLLCCKSKLFTSVQVHHARFDPLHLIITSPNNKSTKIYANNSRKQDSESSSSDITLGTTSNSSEGIQKPGNSSNAASASNSHSSNPPKKEKKWKNWWRRENRIRWEWKPIGENQDVGFLLLQLAVSFLAFRMLRLGNSFPSSEPDTTTSVPYSQFLSKINSNQVQKVEVDGVHIMFKLKPDQSGFSSQSTGESTRPSQELEEAIRSAAPTKRILYTTTRPTDIKTPYEKMLENRVEFGSPDKRSAGFWNSVLVELFYVVLIDGFLQ</sequence>
<keyword evidence="5" id="KW-0132">Cell division</keyword>
<feature type="region of interest" description="Disordered" evidence="3">
    <location>
        <begin position="1"/>
        <end position="28"/>
    </location>
</feature>
<proteinExistence type="predicted"/>
<reference evidence="5" key="1">
    <citation type="submission" date="2020-01" db="EMBL/GenBank/DDBJ databases">
        <title>Genome sequence of Kobresia littledalei, the first chromosome-level genome in the family Cyperaceae.</title>
        <authorList>
            <person name="Qu G."/>
        </authorList>
    </citation>
    <scope>NUCLEOTIDE SEQUENCE</scope>
    <source>
        <strain evidence="5">C.B.Clarke</strain>
        <tissue evidence="5">Leaf</tissue>
    </source>
</reference>
<keyword evidence="1 5" id="KW-0645">Protease</keyword>
<evidence type="ECO:0000313" key="5">
    <source>
        <dbReference type="EMBL" id="KAF3322442.1"/>
    </source>
</evidence>
<feature type="domain" description="Peptidase M41 FtsH extracellular" evidence="4">
    <location>
        <begin position="159"/>
        <end position="243"/>
    </location>
</feature>
<accession>A0A833QPH5</accession>
<feature type="compositionally biased region" description="Low complexity" evidence="3">
    <location>
        <begin position="107"/>
        <end position="121"/>
    </location>
</feature>
<evidence type="ECO:0000256" key="2">
    <source>
        <dbReference type="ARBA" id="ARBA00022801"/>
    </source>
</evidence>
<dbReference type="GO" id="GO:0005524">
    <property type="term" value="F:ATP binding"/>
    <property type="evidence" value="ECO:0007669"/>
    <property type="project" value="InterPro"/>
</dbReference>
<evidence type="ECO:0000256" key="1">
    <source>
        <dbReference type="ARBA" id="ARBA00022670"/>
    </source>
</evidence>
<dbReference type="Gene3D" id="3.30.720.210">
    <property type="match status" value="1"/>
</dbReference>
<protein>
    <submittedName>
        <fullName evidence="5">Cell division protease ftsH isoform 3</fullName>
    </submittedName>
</protein>
<evidence type="ECO:0000313" key="6">
    <source>
        <dbReference type="Proteomes" id="UP000623129"/>
    </source>
</evidence>
<feature type="region of interest" description="Disordered" evidence="3">
    <location>
        <begin position="218"/>
        <end position="237"/>
    </location>
</feature>
<comment type="caution">
    <text evidence="5">The sequence shown here is derived from an EMBL/GenBank/DDBJ whole genome shotgun (WGS) entry which is preliminary data.</text>
</comment>
<feature type="compositionally biased region" description="Polar residues" evidence="3">
    <location>
        <begin position="89"/>
        <end position="101"/>
    </location>
</feature>
<dbReference type="GO" id="GO:0006508">
    <property type="term" value="P:proteolysis"/>
    <property type="evidence" value="ECO:0007669"/>
    <property type="project" value="UniProtKB-KW"/>
</dbReference>
<dbReference type="AlphaFoldDB" id="A0A833QPH5"/>
<feature type="region of interest" description="Disordered" evidence="3">
    <location>
        <begin position="77"/>
        <end position="129"/>
    </location>
</feature>
<feature type="compositionally biased region" description="Polar residues" evidence="3">
    <location>
        <begin position="219"/>
        <end position="233"/>
    </location>
</feature>
<dbReference type="GO" id="GO:0051301">
    <property type="term" value="P:cell division"/>
    <property type="evidence" value="ECO:0007669"/>
    <property type="project" value="UniProtKB-KW"/>
</dbReference>
<dbReference type="EMBL" id="SWLB01000025">
    <property type="protein sequence ID" value="KAF3322442.1"/>
    <property type="molecule type" value="Genomic_DNA"/>
</dbReference>
<evidence type="ECO:0000259" key="4">
    <source>
        <dbReference type="Pfam" id="PF06480"/>
    </source>
</evidence>
<dbReference type="GO" id="GO:0016020">
    <property type="term" value="C:membrane"/>
    <property type="evidence" value="ECO:0007669"/>
    <property type="project" value="InterPro"/>
</dbReference>
<keyword evidence="6" id="KW-1185">Reference proteome</keyword>
<dbReference type="OrthoDB" id="1741552at2759"/>
<dbReference type="Pfam" id="PF06480">
    <property type="entry name" value="FtsH_ext"/>
    <property type="match status" value="1"/>
</dbReference>
<gene>
    <name evidence="5" type="ORF">FCM35_KLT13583</name>
</gene>
<dbReference type="Proteomes" id="UP000623129">
    <property type="component" value="Unassembled WGS sequence"/>
</dbReference>
<keyword evidence="2" id="KW-0378">Hydrolase</keyword>
<name>A0A833QPH5_9POAL</name>
<dbReference type="InterPro" id="IPR011546">
    <property type="entry name" value="Pept_M41_FtsH_extracell"/>
</dbReference>
<dbReference type="GO" id="GO:0004222">
    <property type="term" value="F:metalloendopeptidase activity"/>
    <property type="evidence" value="ECO:0007669"/>
    <property type="project" value="InterPro"/>
</dbReference>